<protein>
    <submittedName>
        <fullName evidence="3">Uncharacterized protein</fullName>
    </submittedName>
</protein>
<evidence type="ECO:0000256" key="2">
    <source>
        <dbReference type="SAM" id="Phobius"/>
    </source>
</evidence>
<feature type="transmembrane region" description="Helical" evidence="2">
    <location>
        <begin position="360"/>
        <end position="378"/>
    </location>
</feature>
<feature type="region of interest" description="Disordered" evidence="1">
    <location>
        <begin position="35"/>
        <end position="134"/>
    </location>
</feature>
<feature type="transmembrane region" description="Helical" evidence="2">
    <location>
        <begin position="259"/>
        <end position="279"/>
    </location>
</feature>
<organism evidence="3">
    <name type="scientific">Chromera velia CCMP2878</name>
    <dbReference type="NCBI Taxonomy" id="1169474"/>
    <lineage>
        <taxon>Eukaryota</taxon>
        <taxon>Sar</taxon>
        <taxon>Alveolata</taxon>
        <taxon>Colpodellida</taxon>
        <taxon>Chromeraceae</taxon>
        <taxon>Chromera</taxon>
    </lineage>
</organism>
<feature type="transmembrane region" description="Helical" evidence="2">
    <location>
        <begin position="319"/>
        <end position="348"/>
    </location>
</feature>
<feature type="compositionally biased region" description="Basic and acidic residues" evidence="1">
    <location>
        <begin position="44"/>
        <end position="60"/>
    </location>
</feature>
<name>A0A0G4IB40_9ALVE</name>
<gene>
    <name evidence="3" type="ORF">Cvel_12642</name>
</gene>
<feature type="compositionally biased region" description="Polar residues" evidence="1">
    <location>
        <begin position="477"/>
        <end position="488"/>
    </location>
</feature>
<keyword evidence="2" id="KW-0812">Transmembrane</keyword>
<feature type="compositionally biased region" description="Basic and acidic residues" evidence="1">
    <location>
        <begin position="456"/>
        <end position="466"/>
    </location>
</feature>
<evidence type="ECO:0000256" key="1">
    <source>
        <dbReference type="SAM" id="MobiDB-lite"/>
    </source>
</evidence>
<accession>A0A0G4IB40</accession>
<feature type="transmembrane region" description="Helical" evidence="2">
    <location>
        <begin position="398"/>
        <end position="417"/>
    </location>
</feature>
<dbReference type="AlphaFoldDB" id="A0A0G4IB40"/>
<feature type="transmembrane region" description="Helical" evidence="2">
    <location>
        <begin position="231"/>
        <end position="253"/>
    </location>
</feature>
<evidence type="ECO:0000313" key="3">
    <source>
        <dbReference type="EMBL" id="CEM54264.1"/>
    </source>
</evidence>
<feature type="transmembrane region" description="Helical" evidence="2">
    <location>
        <begin position="291"/>
        <end position="313"/>
    </location>
</feature>
<sequence length="522" mass="56255">MEGLVEVEDSRSLSRCFSQESLRSAVQDLLRVGNYHSDVGPLGSRHEETDDVSERNKDDGDGVDGGPNSEDSSARGGPDSSAEENFHANRDGDGIEKQKSSASVGPAVCAGVVPSGHSSPEFGKTGDGRDEDEGLVDEEGGVIPRPMVSSDCASTDLEGGGGGGREGGALCDQQERLSVDVAGRIEGQSQGTRQIHRPASGPSFAVVRVRSFCCRRRVVFLDSDLQITSHLYAFFVLSLAFTFSAAFAAAVASAGGSPFFYLLFSPFLSYGIYALLTLFRHSSQKGVSRRFRREILATVGGFVLSAVFLSVFVSHEKQALHLFFFGTIAVPIVWGLLIPLFQLPCLFLIPLSVTDRFVSLFAYLALLASAGAVVIGATRGSGFDLNKDVESGHTRTPIFGLLFVLTGFLVFPTANFVRRSIPRQFTEGQVEEMRAEGSGFFWSRVEIDLLREKEGLEGGSREKEGISGDQTAADGQENGQMRNLSQSGGNRGRVLLQVQRISWRGEAGIDKRGWGGKVKMIR</sequence>
<feature type="compositionally biased region" description="Basic and acidic residues" evidence="1">
    <location>
        <begin position="84"/>
        <end position="99"/>
    </location>
</feature>
<proteinExistence type="predicted"/>
<reference evidence="3" key="1">
    <citation type="submission" date="2014-11" db="EMBL/GenBank/DDBJ databases">
        <authorList>
            <person name="Otto D Thomas"/>
            <person name="Naeem Raeece"/>
        </authorList>
    </citation>
    <scope>NUCLEOTIDE SEQUENCE</scope>
</reference>
<feature type="region of interest" description="Disordered" evidence="1">
    <location>
        <begin position="456"/>
        <end position="488"/>
    </location>
</feature>
<keyword evidence="2" id="KW-0472">Membrane</keyword>
<dbReference type="EMBL" id="CDMZ01005771">
    <property type="protein sequence ID" value="CEM54264.1"/>
    <property type="molecule type" value="Genomic_DNA"/>
</dbReference>
<dbReference type="VEuPathDB" id="CryptoDB:Cvel_12642"/>
<keyword evidence="2" id="KW-1133">Transmembrane helix</keyword>